<dbReference type="Proteomes" id="UP000185596">
    <property type="component" value="Unassembled WGS sequence"/>
</dbReference>
<comment type="caution">
    <text evidence="2">The sequence shown here is derived from an EMBL/GenBank/DDBJ whole genome shotgun (WGS) entry which is preliminary data.</text>
</comment>
<dbReference type="STRING" id="1912961.BU204_08685"/>
<evidence type="ECO:0000256" key="1">
    <source>
        <dbReference type="SAM" id="Phobius"/>
    </source>
</evidence>
<feature type="transmembrane region" description="Helical" evidence="1">
    <location>
        <begin position="99"/>
        <end position="116"/>
    </location>
</feature>
<feature type="transmembrane region" description="Helical" evidence="1">
    <location>
        <begin position="33"/>
        <end position="53"/>
    </location>
</feature>
<keyword evidence="3" id="KW-1185">Reference proteome</keyword>
<reference evidence="2 3" key="1">
    <citation type="submission" date="2016-12" db="EMBL/GenBank/DDBJ databases">
        <title>The draft genome sequence of Actinophytocola sp. 11-183.</title>
        <authorList>
            <person name="Wang W."/>
            <person name="Yuan L."/>
        </authorList>
    </citation>
    <scope>NUCLEOTIDE SEQUENCE [LARGE SCALE GENOMIC DNA]</scope>
    <source>
        <strain evidence="2 3">11-183</strain>
    </source>
</reference>
<evidence type="ECO:0008006" key="4">
    <source>
        <dbReference type="Google" id="ProtNLM"/>
    </source>
</evidence>
<dbReference type="AlphaFoldDB" id="A0A1Q8CU48"/>
<dbReference type="EMBL" id="MSIE01000013">
    <property type="protein sequence ID" value="OLF17879.1"/>
    <property type="molecule type" value="Genomic_DNA"/>
</dbReference>
<keyword evidence="1" id="KW-1133">Transmembrane helix</keyword>
<sequence length="168" mass="17266">MVHDMFVAAHAAAGLLALVTGGLALRRGRLFDVYLGALAGMGVFLVLALAVSWTETDSVARVLFTALAGLAAVMVWRAVLARRDRPSAGGPSDSYLEHVGFTLVGLSDGFAVVAVLNAGAPLWLVVGTGVGVALAGHFVLRWVKAALTRPAEVAAAGAPGGGRRWPVR</sequence>
<dbReference type="OrthoDB" id="5198714at2"/>
<feature type="transmembrane region" description="Helical" evidence="1">
    <location>
        <begin position="59"/>
        <end position="79"/>
    </location>
</feature>
<gene>
    <name evidence="2" type="ORF">BU204_08685</name>
</gene>
<evidence type="ECO:0000313" key="3">
    <source>
        <dbReference type="Proteomes" id="UP000185596"/>
    </source>
</evidence>
<proteinExistence type="predicted"/>
<evidence type="ECO:0000313" key="2">
    <source>
        <dbReference type="EMBL" id="OLF17879.1"/>
    </source>
</evidence>
<name>A0A1Q8CU48_9PSEU</name>
<organism evidence="2 3">
    <name type="scientific">Actinophytocola xanthii</name>
    <dbReference type="NCBI Taxonomy" id="1912961"/>
    <lineage>
        <taxon>Bacteria</taxon>
        <taxon>Bacillati</taxon>
        <taxon>Actinomycetota</taxon>
        <taxon>Actinomycetes</taxon>
        <taxon>Pseudonocardiales</taxon>
        <taxon>Pseudonocardiaceae</taxon>
    </lineage>
</organism>
<feature type="transmembrane region" description="Helical" evidence="1">
    <location>
        <begin position="6"/>
        <end position="26"/>
    </location>
</feature>
<protein>
    <recommendedName>
        <fullName evidence="4">DUF2306 domain-containing protein</fullName>
    </recommendedName>
</protein>
<feature type="transmembrane region" description="Helical" evidence="1">
    <location>
        <begin position="122"/>
        <end position="140"/>
    </location>
</feature>
<accession>A0A1Q8CU48</accession>
<keyword evidence="1" id="KW-0472">Membrane</keyword>
<dbReference type="RefSeq" id="WP_075125074.1">
    <property type="nucleotide sequence ID" value="NZ_MSIE01000013.1"/>
</dbReference>
<keyword evidence="1" id="KW-0812">Transmembrane</keyword>